<keyword evidence="2" id="KW-0732">Signal</keyword>
<feature type="compositionally biased region" description="Polar residues" evidence="1">
    <location>
        <begin position="286"/>
        <end position="300"/>
    </location>
</feature>
<gene>
    <name evidence="3" type="ORF">EWV92_14710</name>
</gene>
<reference evidence="3 4" key="1">
    <citation type="submission" date="2019-01" db="EMBL/GenBank/DDBJ databases">
        <title>Coherence of Microcystis species and biogeography revealed through population genomics.</title>
        <authorList>
            <person name="Perez-Carrascal O.M."/>
            <person name="Terrat Y."/>
            <person name="Giani A."/>
            <person name="Fortin N."/>
            <person name="Tromas N."/>
            <person name="Shapiro B.J."/>
        </authorList>
    </citation>
    <scope>NUCLEOTIDE SEQUENCE [LARGE SCALE GENOMIC DNA]</scope>
    <source>
        <strain evidence="3">Ma_MB_S_20031200_S102</strain>
    </source>
</reference>
<dbReference type="PROSITE" id="PS51257">
    <property type="entry name" value="PROKAR_LIPOPROTEIN"/>
    <property type="match status" value="1"/>
</dbReference>
<dbReference type="Pfam" id="PF12565">
    <property type="entry name" value="DUF3747"/>
    <property type="match status" value="1"/>
</dbReference>
<proteinExistence type="predicted"/>
<evidence type="ECO:0000256" key="2">
    <source>
        <dbReference type="SAM" id="SignalP"/>
    </source>
</evidence>
<evidence type="ECO:0000256" key="1">
    <source>
        <dbReference type="SAM" id="MobiDB-lite"/>
    </source>
</evidence>
<evidence type="ECO:0000313" key="4">
    <source>
        <dbReference type="Proteomes" id="UP000317708"/>
    </source>
</evidence>
<dbReference type="Proteomes" id="UP000317708">
    <property type="component" value="Unassembled WGS sequence"/>
</dbReference>
<feature type="compositionally biased region" description="Low complexity" evidence="1">
    <location>
        <begin position="301"/>
        <end position="316"/>
    </location>
</feature>
<comment type="caution">
    <text evidence="3">The sequence shown here is derived from an EMBL/GenBank/DDBJ whole genome shotgun (WGS) entry which is preliminary data.</text>
</comment>
<accession>A0A552EK30</accession>
<evidence type="ECO:0000313" key="3">
    <source>
        <dbReference type="EMBL" id="TRU34824.1"/>
    </source>
</evidence>
<dbReference type="EMBL" id="SFBI01000127">
    <property type="protein sequence ID" value="TRU34824.1"/>
    <property type="molecule type" value="Genomic_DNA"/>
</dbReference>
<feature type="compositionally biased region" description="Polar residues" evidence="1">
    <location>
        <begin position="221"/>
        <end position="256"/>
    </location>
</feature>
<protein>
    <submittedName>
        <fullName evidence="3">DUF3747 domain-containing protein</fullName>
    </submittedName>
</protein>
<dbReference type="AlphaFoldDB" id="A0A552EK30"/>
<feature type="chain" id="PRO_5021704796" evidence="2">
    <location>
        <begin position="28"/>
        <end position="382"/>
    </location>
</feature>
<organism evidence="3 4">
    <name type="scientific">Microcystis aeruginosa Ma_MB_S_20031200_S102</name>
    <dbReference type="NCBI Taxonomy" id="2486254"/>
    <lineage>
        <taxon>Bacteria</taxon>
        <taxon>Bacillati</taxon>
        <taxon>Cyanobacteriota</taxon>
        <taxon>Cyanophyceae</taxon>
        <taxon>Oscillatoriophycideae</taxon>
        <taxon>Chroococcales</taxon>
        <taxon>Microcystaceae</taxon>
        <taxon>Microcystis</taxon>
    </lineage>
</organism>
<dbReference type="InterPro" id="IPR022222">
    <property type="entry name" value="DUF3747"/>
</dbReference>
<feature type="signal peptide" evidence="2">
    <location>
        <begin position="1"/>
        <end position="27"/>
    </location>
</feature>
<name>A0A552EK30_MICAE</name>
<feature type="region of interest" description="Disordered" evidence="1">
    <location>
        <begin position="184"/>
        <end position="320"/>
    </location>
</feature>
<feature type="compositionally biased region" description="Polar residues" evidence="1">
    <location>
        <begin position="267"/>
        <end position="276"/>
    </location>
</feature>
<sequence length="382" mass="41679">MNLKSSLKFTLLFSLLGGCLLTTPSQATLFEQREVNQEDFIAIARPYGNGKYDLLILQQIPGKRQCWAVNGREPTIVQPLLLDFDFTGSCERATDSNGYSLRIRGTDYGLEYLLRIVQRNGELVLVGTPRNSRQSEVIIGRTKGLGTGLIQIYLIDGWRFTKRSLAGQNLSHIYLTADSPSFNPPPELLAGTQSSIPPRESVKAETPVNPSGDPEVREYTFTATETAVESNPQLGVTNRVPESNLTPQPPVTSNLPPLTPPLRLGSGQANSQNTNAIVPPPPPRNLGNQRSLSDVITFNRATPNPSSSNTGNTGNAGRKGFKVVVEAKTESDRSKVRSLYPDAFPTSYKGRSVWQIGAFSNRDKAENALQSLAPLRGSIVPF</sequence>